<dbReference type="OrthoDB" id="37139at2"/>
<dbReference type="AlphaFoldDB" id="A0A410PXS3"/>
<feature type="transmembrane region" description="Helical" evidence="7">
    <location>
        <begin position="233"/>
        <end position="253"/>
    </location>
</feature>
<keyword evidence="3" id="KW-1003">Cell membrane</keyword>
<dbReference type="KEGG" id="amij:EQM06_10875"/>
<evidence type="ECO:0000256" key="3">
    <source>
        <dbReference type="ARBA" id="ARBA00022475"/>
    </source>
</evidence>
<comment type="similarity">
    <text evidence="2">Belongs to the EamA transporter family.</text>
</comment>
<evidence type="ECO:0000313" key="9">
    <source>
        <dbReference type="EMBL" id="QAT43685.1"/>
    </source>
</evidence>
<keyword evidence="5 7" id="KW-1133">Transmembrane helix</keyword>
<evidence type="ECO:0000256" key="7">
    <source>
        <dbReference type="SAM" id="Phobius"/>
    </source>
</evidence>
<dbReference type="Proteomes" id="UP000287601">
    <property type="component" value="Chromosome"/>
</dbReference>
<keyword evidence="4 7" id="KW-0812">Transmembrane</keyword>
<sequence length="317" mass="34032">MTGMCEQEDLKKLEKSNSIKGITFSLCAQIIWGFSVILTKQITADFSPLTLLSWRFTTGMVAMTLLIAMKIFPIHLKGKNIKPLVLLAVFQPILYFIGETVGIKFTTASESGIFIAMIPIVTLILSIYFLKTVPSKLQIGGVVISVAGIVLMVACKGVGVSFSMIGYSALVLAVFSAAIFSILSDKAAEYSSIEKTYIMAVMGALAFDLAAAAEHIADGTVRIWLTLPVHNLQFMLTTLYLGIGCSVISFCCMNASIKYIGATRTTTFASVTTVLTVLCGVFILGENLNMLQGAGIILVIAGIYMANKISVDAKDVE</sequence>
<evidence type="ECO:0000256" key="4">
    <source>
        <dbReference type="ARBA" id="ARBA00022692"/>
    </source>
</evidence>
<name>A0A410PXS3_9FIRM</name>
<feature type="transmembrane region" description="Helical" evidence="7">
    <location>
        <begin position="84"/>
        <end position="105"/>
    </location>
</feature>
<feature type="domain" description="EamA" evidence="8">
    <location>
        <begin position="165"/>
        <end position="306"/>
    </location>
</feature>
<dbReference type="Gene3D" id="1.10.3730.20">
    <property type="match status" value="1"/>
</dbReference>
<evidence type="ECO:0000256" key="6">
    <source>
        <dbReference type="ARBA" id="ARBA00023136"/>
    </source>
</evidence>
<dbReference type="EMBL" id="CP035281">
    <property type="protein sequence ID" value="QAT43685.1"/>
    <property type="molecule type" value="Genomic_DNA"/>
</dbReference>
<feature type="transmembrane region" description="Helical" evidence="7">
    <location>
        <begin position="137"/>
        <end position="159"/>
    </location>
</feature>
<evidence type="ECO:0000313" key="10">
    <source>
        <dbReference type="Proteomes" id="UP000287601"/>
    </source>
</evidence>
<accession>A0A410PXS3</accession>
<dbReference type="InterPro" id="IPR050638">
    <property type="entry name" value="AA-Vitamin_Transporters"/>
</dbReference>
<feature type="transmembrane region" description="Helical" evidence="7">
    <location>
        <begin position="21"/>
        <end position="39"/>
    </location>
</feature>
<feature type="transmembrane region" description="Helical" evidence="7">
    <location>
        <begin position="265"/>
        <end position="284"/>
    </location>
</feature>
<dbReference type="PANTHER" id="PTHR32322:SF18">
    <property type="entry name" value="S-ADENOSYLMETHIONINE_S-ADENOSYLHOMOCYSTEINE TRANSPORTER"/>
    <property type="match status" value="1"/>
</dbReference>
<dbReference type="GO" id="GO:0005886">
    <property type="term" value="C:plasma membrane"/>
    <property type="evidence" value="ECO:0007669"/>
    <property type="project" value="UniProtKB-SubCell"/>
</dbReference>
<dbReference type="SUPFAM" id="SSF103481">
    <property type="entry name" value="Multidrug resistance efflux transporter EmrE"/>
    <property type="match status" value="2"/>
</dbReference>
<evidence type="ECO:0000259" key="8">
    <source>
        <dbReference type="Pfam" id="PF00892"/>
    </source>
</evidence>
<feature type="transmembrane region" description="Helical" evidence="7">
    <location>
        <begin position="165"/>
        <end position="184"/>
    </location>
</feature>
<dbReference type="InterPro" id="IPR000620">
    <property type="entry name" value="EamA_dom"/>
</dbReference>
<comment type="subcellular location">
    <subcellularLocation>
        <location evidence="1">Cell membrane</location>
        <topology evidence="1">Multi-pass membrane protein</topology>
    </subcellularLocation>
</comment>
<dbReference type="InterPro" id="IPR037185">
    <property type="entry name" value="EmrE-like"/>
</dbReference>
<feature type="transmembrane region" description="Helical" evidence="7">
    <location>
        <begin position="290"/>
        <end position="307"/>
    </location>
</feature>
<proteinExistence type="inferred from homology"/>
<feature type="domain" description="EamA" evidence="8">
    <location>
        <begin position="20"/>
        <end position="153"/>
    </location>
</feature>
<feature type="transmembrane region" description="Helical" evidence="7">
    <location>
        <begin position="51"/>
        <end position="72"/>
    </location>
</feature>
<evidence type="ECO:0000256" key="1">
    <source>
        <dbReference type="ARBA" id="ARBA00004651"/>
    </source>
</evidence>
<organism evidence="9 10">
    <name type="scientific">Aminipila luticellarii</name>
    <dbReference type="NCBI Taxonomy" id="2507160"/>
    <lineage>
        <taxon>Bacteria</taxon>
        <taxon>Bacillati</taxon>
        <taxon>Bacillota</taxon>
        <taxon>Clostridia</taxon>
        <taxon>Peptostreptococcales</taxon>
        <taxon>Anaerovoracaceae</taxon>
        <taxon>Aminipila</taxon>
    </lineage>
</organism>
<evidence type="ECO:0000256" key="2">
    <source>
        <dbReference type="ARBA" id="ARBA00007362"/>
    </source>
</evidence>
<evidence type="ECO:0000256" key="5">
    <source>
        <dbReference type="ARBA" id="ARBA00022989"/>
    </source>
</evidence>
<dbReference type="Pfam" id="PF00892">
    <property type="entry name" value="EamA"/>
    <property type="match status" value="2"/>
</dbReference>
<keyword evidence="10" id="KW-1185">Reference proteome</keyword>
<gene>
    <name evidence="9" type="ORF">EQM06_10875</name>
</gene>
<reference evidence="9 10" key="1">
    <citation type="submission" date="2019-01" db="EMBL/GenBank/DDBJ databases">
        <title>Draft genomes of a novel of Aminipila strains.</title>
        <authorList>
            <person name="Ma S."/>
        </authorList>
    </citation>
    <scope>NUCLEOTIDE SEQUENCE [LARGE SCALE GENOMIC DNA]</scope>
    <source>
        <strain evidence="10">JN-39</strain>
    </source>
</reference>
<feature type="transmembrane region" description="Helical" evidence="7">
    <location>
        <begin position="196"/>
        <end position="213"/>
    </location>
</feature>
<keyword evidence="6 7" id="KW-0472">Membrane</keyword>
<dbReference type="PANTHER" id="PTHR32322">
    <property type="entry name" value="INNER MEMBRANE TRANSPORTER"/>
    <property type="match status" value="1"/>
</dbReference>
<feature type="transmembrane region" description="Helical" evidence="7">
    <location>
        <begin position="111"/>
        <end position="130"/>
    </location>
</feature>
<protein>
    <submittedName>
        <fullName evidence="9">DMT family transporter</fullName>
    </submittedName>
</protein>